<dbReference type="GO" id="GO:0004553">
    <property type="term" value="F:hydrolase activity, hydrolyzing O-glycosyl compounds"/>
    <property type="evidence" value="ECO:0007669"/>
    <property type="project" value="InterPro"/>
</dbReference>
<protein>
    <submittedName>
        <fullName evidence="6">Lytic transglycosylase domain-containing protein</fullName>
    </submittedName>
</protein>
<dbReference type="CDD" id="cd13401">
    <property type="entry name" value="Slt70-like"/>
    <property type="match status" value="1"/>
</dbReference>
<evidence type="ECO:0000256" key="1">
    <source>
        <dbReference type="ARBA" id="ARBA00007734"/>
    </source>
</evidence>
<sequence>MRRRSLLALPALLGAPLLPLGLRGDATAQPLAADPAAARAAGRQALALAGAQRWAEAEAAAQAAEPPIRAYVTWLRLQQRGQATGAAEVVGFALARPDWPGQETLGRRAEELLAAEPDDELAAQWFAARAPRSLDGYQRLADALTRAGRPGEAAQVLRTGWAEAPADPLAEPAFLARNAALLTAAEQARRFDRLALARDFAGASRVLPALDPARQGAASARLAYAADRPEADSPELAAAAPGDAALTLERARWLRRRERDAEAAAAFAAGTRQIPFPEAPIALAAWPERNILARKLIRLGDPAAAYGVAAGHGIRAPGEARQDAEFLAGFIALGLLRDAPRAERHFARLGEDSRSVITRARSHYWQGRAAAAQGAGGRARAQYQAAAAFPLAFYGQLGILALGEDGALLGARIARAPVPQPGAAEERALLAREPAQVVLALAELGEAKRARPFLLRLEDLAADPAEKLLVVRLAHRIGRPDHAVWVARRAGASGLMAGADAWPNPYPPPAEGPEPALVLAISRQESNFDPEAVSSANARGLMQLLPSTATGVAKRLGLRHQVAMLTTDTAHNMRLGAAYLDELLARFGGTRPFAIAGYNAGPNRVDEWLGTYGDPRSGSPAMLDWMELIPFSETRNYVQRVIENMAIYRAFDPATAALEHPMTQWMRAAG</sequence>
<dbReference type="GO" id="GO:0000270">
    <property type="term" value="P:peptidoglycan metabolic process"/>
    <property type="evidence" value="ECO:0007669"/>
    <property type="project" value="InterPro"/>
</dbReference>
<evidence type="ECO:0000256" key="2">
    <source>
        <dbReference type="ARBA" id="ARBA00009387"/>
    </source>
</evidence>
<feature type="chain" id="PRO_5016242479" evidence="4">
    <location>
        <begin position="29"/>
        <end position="670"/>
    </location>
</feature>
<dbReference type="RefSeq" id="WP_111472012.1">
    <property type="nucleotide sequence ID" value="NZ_QLIX01000024.1"/>
</dbReference>
<dbReference type="PANTHER" id="PTHR37423:SF2">
    <property type="entry name" value="MEMBRANE-BOUND LYTIC MUREIN TRANSGLYCOSYLASE C"/>
    <property type="match status" value="1"/>
</dbReference>
<evidence type="ECO:0000313" key="7">
    <source>
        <dbReference type="Proteomes" id="UP000249065"/>
    </source>
</evidence>
<dbReference type="GO" id="GO:0008933">
    <property type="term" value="F:peptidoglycan lytic transglycosylase activity"/>
    <property type="evidence" value="ECO:0007669"/>
    <property type="project" value="InterPro"/>
</dbReference>
<dbReference type="Proteomes" id="UP000249065">
    <property type="component" value="Unassembled WGS sequence"/>
</dbReference>
<dbReference type="Gene3D" id="1.10.530.10">
    <property type="match status" value="1"/>
</dbReference>
<proteinExistence type="inferred from homology"/>
<evidence type="ECO:0000313" key="6">
    <source>
        <dbReference type="EMBL" id="RAI56267.1"/>
    </source>
</evidence>
<accession>A0A327M1D8</accession>
<dbReference type="InterPro" id="IPR008939">
    <property type="entry name" value="Lytic_TGlycosylase_superhlx_U"/>
</dbReference>
<dbReference type="GO" id="GO:0042597">
    <property type="term" value="C:periplasmic space"/>
    <property type="evidence" value="ECO:0007669"/>
    <property type="project" value="InterPro"/>
</dbReference>
<dbReference type="Gene3D" id="1.25.20.10">
    <property type="entry name" value="Bacterial muramidases"/>
    <property type="match status" value="1"/>
</dbReference>
<evidence type="ECO:0000259" key="5">
    <source>
        <dbReference type="Pfam" id="PF01464"/>
    </source>
</evidence>
<organism evidence="6 7">
    <name type="scientific">Roseicella frigidaeris</name>
    <dbReference type="NCBI Taxonomy" id="2230885"/>
    <lineage>
        <taxon>Bacteria</taxon>
        <taxon>Pseudomonadati</taxon>
        <taxon>Pseudomonadota</taxon>
        <taxon>Alphaproteobacteria</taxon>
        <taxon>Acetobacterales</taxon>
        <taxon>Roseomonadaceae</taxon>
        <taxon>Roseicella</taxon>
    </lineage>
</organism>
<dbReference type="InterPro" id="IPR023346">
    <property type="entry name" value="Lysozyme-like_dom_sf"/>
</dbReference>
<dbReference type="Pfam" id="PF01464">
    <property type="entry name" value="SLT"/>
    <property type="match status" value="1"/>
</dbReference>
<dbReference type="GO" id="GO:0016020">
    <property type="term" value="C:membrane"/>
    <property type="evidence" value="ECO:0007669"/>
    <property type="project" value="InterPro"/>
</dbReference>
<feature type="signal peptide" evidence="4">
    <location>
        <begin position="1"/>
        <end position="28"/>
    </location>
</feature>
<reference evidence="7" key="1">
    <citation type="submission" date="2018-06" db="EMBL/GenBank/DDBJ databases">
        <authorList>
            <person name="Khan S.A."/>
        </authorList>
    </citation>
    <scope>NUCLEOTIDE SEQUENCE [LARGE SCALE GENOMIC DNA]</scope>
    <source>
        <strain evidence="7">DB-1506</strain>
    </source>
</reference>
<dbReference type="EMBL" id="QLIX01000024">
    <property type="protein sequence ID" value="RAI56267.1"/>
    <property type="molecule type" value="Genomic_DNA"/>
</dbReference>
<keyword evidence="7" id="KW-1185">Reference proteome</keyword>
<feature type="domain" description="Transglycosylase SLT" evidence="5">
    <location>
        <begin position="513"/>
        <end position="613"/>
    </location>
</feature>
<dbReference type="PANTHER" id="PTHR37423">
    <property type="entry name" value="SOLUBLE LYTIC MUREIN TRANSGLYCOSYLASE-RELATED"/>
    <property type="match status" value="1"/>
</dbReference>
<comment type="similarity">
    <text evidence="1">Belongs to the transglycosylase Slt family.</text>
</comment>
<keyword evidence="3 4" id="KW-0732">Signal</keyword>
<dbReference type="SUPFAM" id="SSF53955">
    <property type="entry name" value="Lysozyme-like"/>
    <property type="match status" value="1"/>
</dbReference>
<evidence type="ECO:0000256" key="3">
    <source>
        <dbReference type="ARBA" id="ARBA00022729"/>
    </source>
</evidence>
<dbReference type="AlphaFoldDB" id="A0A327M1D8"/>
<dbReference type="SUPFAM" id="SSF48435">
    <property type="entry name" value="Bacterial muramidases"/>
    <property type="match status" value="1"/>
</dbReference>
<dbReference type="InterPro" id="IPR000189">
    <property type="entry name" value="Transglyc_AS"/>
</dbReference>
<comment type="similarity">
    <text evidence="2">Belongs to the virb1 family.</text>
</comment>
<dbReference type="InterPro" id="IPR008258">
    <property type="entry name" value="Transglycosylase_SLT_dom_1"/>
</dbReference>
<comment type="caution">
    <text evidence="6">The sequence shown here is derived from an EMBL/GenBank/DDBJ whole genome shotgun (WGS) entry which is preliminary data.</text>
</comment>
<dbReference type="PROSITE" id="PS00922">
    <property type="entry name" value="TRANSGLYCOSYLASE"/>
    <property type="match status" value="1"/>
</dbReference>
<gene>
    <name evidence="6" type="ORF">DOO78_21915</name>
</gene>
<dbReference type="OrthoDB" id="9815002at2"/>
<name>A0A327M1D8_9PROT</name>
<evidence type="ECO:0000256" key="4">
    <source>
        <dbReference type="SAM" id="SignalP"/>
    </source>
</evidence>